<dbReference type="Proteomes" id="UP000259328">
    <property type="component" value="Chromosome"/>
</dbReference>
<comment type="function">
    <text evidence="7">This is one of the proteins that bind and probably mediate the attachment of the 5S RNA into the large ribosomal subunit, where it forms part of the central protuberance.</text>
</comment>
<keyword evidence="5 7" id="KW-0687">Ribonucleoprotein</keyword>
<evidence type="ECO:0000256" key="7">
    <source>
        <dbReference type="HAMAP-Rule" id="MF_01337"/>
    </source>
</evidence>
<evidence type="ECO:0000256" key="2">
    <source>
        <dbReference type="ARBA" id="ARBA00022730"/>
    </source>
</evidence>
<dbReference type="EMBL" id="LS991953">
    <property type="protein sequence ID" value="SYV93596.1"/>
    <property type="molecule type" value="Genomic_DNA"/>
</dbReference>
<dbReference type="AlphaFoldDB" id="A0A2H4CDN1"/>
<comment type="subunit">
    <text evidence="7">Part of the 50S ribosomal subunit; part of the 5S rRNA/L5/L18/L25 subcomplex. Contacts the 5S and 23S rRNAs.</text>
</comment>
<name>A0A2H4CDN1_MYCSY</name>
<keyword evidence="2 7" id="KW-0699">rRNA-binding</keyword>
<dbReference type="HAMAP" id="MF_01337_B">
    <property type="entry name" value="Ribosomal_uL18_B"/>
    <property type="match status" value="1"/>
</dbReference>
<dbReference type="PANTHER" id="PTHR12899:SF3">
    <property type="entry name" value="LARGE RIBOSOMAL SUBUNIT PROTEIN UL18M"/>
    <property type="match status" value="1"/>
</dbReference>
<evidence type="ECO:0000256" key="1">
    <source>
        <dbReference type="ARBA" id="ARBA00007116"/>
    </source>
</evidence>
<dbReference type="GO" id="GO:0003735">
    <property type="term" value="F:structural constituent of ribosome"/>
    <property type="evidence" value="ECO:0007669"/>
    <property type="project" value="InterPro"/>
</dbReference>
<dbReference type="RefSeq" id="WP_020003144.1">
    <property type="nucleotide sequence ID" value="NZ_CP012624.1"/>
</dbReference>
<keyword evidence="3 7" id="KW-0694">RNA-binding</keyword>
<dbReference type="GO" id="GO:0008097">
    <property type="term" value="F:5S rRNA binding"/>
    <property type="evidence" value="ECO:0007669"/>
    <property type="project" value="TreeGrafter"/>
</dbReference>
<evidence type="ECO:0000313" key="9">
    <source>
        <dbReference type="Proteomes" id="UP000259328"/>
    </source>
</evidence>
<dbReference type="CDD" id="cd00432">
    <property type="entry name" value="Ribosomal_L18_L5e"/>
    <property type="match status" value="1"/>
</dbReference>
<dbReference type="GO" id="GO:0022625">
    <property type="term" value="C:cytosolic large ribosomal subunit"/>
    <property type="evidence" value="ECO:0007669"/>
    <property type="project" value="TreeGrafter"/>
</dbReference>
<dbReference type="NCBIfam" id="TIGR00060">
    <property type="entry name" value="L18_bact"/>
    <property type="match status" value="1"/>
</dbReference>
<dbReference type="InterPro" id="IPR004389">
    <property type="entry name" value="Ribosomal_uL18_bac-type"/>
</dbReference>
<dbReference type="SUPFAM" id="SSF53137">
    <property type="entry name" value="Translational machinery components"/>
    <property type="match status" value="1"/>
</dbReference>
<dbReference type="GO" id="GO:0006412">
    <property type="term" value="P:translation"/>
    <property type="evidence" value="ECO:0007669"/>
    <property type="project" value="UniProtKB-UniRule"/>
</dbReference>
<reference evidence="9" key="1">
    <citation type="submission" date="2018-06" db="EMBL/GenBank/DDBJ databases">
        <authorList>
            <consortium name="Pathogen Informatics"/>
        </authorList>
    </citation>
    <scope>NUCLEOTIDE SEQUENCE [LARGE SCALE GENOMIC DNA]</scope>
    <source>
        <strain evidence="9">NCTC10124</strain>
    </source>
</reference>
<dbReference type="Pfam" id="PF00861">
    <property type="entry name" value="Ribosomal_L18p"/>
    <property type="match status" value="1"/>
</dbReference>
<dbReference type="InterPro" id="IPR057268">
    <property type="entry name" value="Ribosomal_L18"/>
</dbReference>
<evidence type="ECO:0000256" key="3">
    <source>
        <dbReference type="ARBA" id="ARBA00022884"/>
    </source>
</evidence>
<proteinExistence type="inferred from homology"/>
<keyword evidence="4 7" id="KW-0689">Ribosomal protein</keyword>
<evidence type="ECO:0000256" key="4">
    <source>
        <dbReference type="ARBA" id="ARBA00022980"/>
    </source>
</evidence>
<dbReference type="InterPro" id="IPR005484">
    <property type="entry name" value="Ribosomal_uL18_bac/plant/anim"/>
</dbReference>
<dbReference type="GeneID" id="93530417"/>
<dbReference type="Gene3D" id="3.30.420.100">
    <property type="match status" value="1"/>
</dbReference>
<protein>
    <recommendedName>
        <fullName evidence="6 7">Large ribosomal subunit protein uL18</fullName>
    </recommendedName>
</protein>
<evidence type="ECO:0000256" key="5">
    <source>
        <dbReference type="ARBA" id="ARBA00023274"/>
    </source>
</evidence>
<organism evidence="8 9">
    <name type="scientific">Mycoplasmopsis synoviae</name>
    <name type="common">Mycoplasma synoviae</name>
    <dbReference type="NCBI Taxonomy" id="2109"/>
    <lineage>
        <taxon>Bacteria</taxon>
        <taxon>Bacillati</taxon>
        <taxon>Mycoplasmatota</taxon>
        <taxon>Mycoplasmoidales</taxon>
        <taxon>Metamycoplasmataceae</taxon>
        <taxon>Mycoplasmopsis</taxon>
    </lineage>
</organism>
<dbReference type="PANTHER" id="PTHR12899">
    <property type="entry name" value="39S RIBOSOMAL PROTEIN L18, MITOCHONDRIAL"/>
    <property type="match status" value="1"/>
</dbReference>
<sequence length="117" mass="13115">MNLSRNKARKVKQKRLRAKSELSRAAFKPRLSVFKSHANFYAQLIDDQKRVTLASVSSLKSGKYGGNVAAAKELGLLMGQKILDLKLETVAFDRNGYLYHGRVKAFADAVREKGVKF</sequence>
<evidence type="ECO:0000313" key="8">
    <source>
        <dbReference type="EMBL" id="SYV93596.1"/>
    </source>
</evidence>
<comment type="similarity">
    <text evidence="1 7">Belongs to the universal ribosomal protein uL18 family.</text>
</comment>
<evidence type="ECO:0000256" key="6">
    <source>
        <dbReference type="ARBA" id="ARBA00035197"/>
    </source>
</evidence>
<accession>A0A2H4CDN1</accession>
<gene>
    <name evidence="7 8" type="primary">rplR</name>
    <name evidence="8" type="ORF">NCTC10124_01350</name>
</gene>